<dbReference type="AlphaFoldDB" id="A0A7C9TNM0"/>
<dbReference type="PANTHER" id="PTHR47829">
    <property type="entry name" value="HYDROLASE, PUTATIVE (AFU_ORTHOLOGUE AFUA_1G12880)-RELATED"/>
    <property type="match status" value="1"/>
</dbReference>
<dbReference type="EMBL" id="JAAGOH010000043">
    <property type="protein sequence ID" value="NDY93665.1"/>
    <property type="molecule type" value="Genomic_DNA"/>
</dbReference>
<dbReference type="InterPro" id="IPR041726">
    <property type="entry name" value="ACAD10_11_N"/>
</dbReference>
<keyword evidence="4" id="KW-1185">Reference proteome</keyword>
<organism evidence="3 4">
    <name type="scientific">Ideonella livida</name>
    <dbReference type="NCBI Taxonomy" id="2707176"/>
    <lineage>
        <taxon>Bacteria</taxon>
        <taxon>Pseudomonadati</taxon>
        <taxon>Pseudomonadota</taxon>
        <taxon>Betaproteobacteria</taxon>
        <taxon>Burkholderiales</taxon>
        <taxon>Sphaerotilaceae</taxon>
        <taxon>Ideonella</taxon>
    </lineage>
</organism>
<accession>A0A7C9TNM0</accession>
<evidence type="ECO:0000256" key="1">
    <source>
        <dbReference type="SAM" id="MobiDB-lite"/>
    </source>
</evidence>
<dbReference type="Pfam" id="PF01636">
    <property type="entry name" value="APH"/>
    <property type="match status" value="1"/>
</dbReference>
<keyword evidence="3" id="KW-0808">Transferase</keyword>
<comment type="caution">
    <text evidence="3">The sequence shown here is derived from an EMBL/GenBank/DDBJ whole genome shotgun (WGS) entry which is preliminary data.</text>
</comment>
<gene>
    <name evidence="3" type="ORF">G3A44_20960</name>
</gene>
<proteinExistence type="predicted"/>
<feature type="region of interest" description="Disordered" evidence="1">
    <location>
        <begin position="1"/>
        <end position="20"/>
    </location>
</feature>
<evidence type="ECO:0000259" key="2">
    <source>
        <dbReference type="Pfam" id="PF01636"/>
    </source>
</evidence>
<feature type="domain" description="Aminoglycoside phosphotransferase" evidence="2">
    <location>
        <begin position="48"/>
        <end position="283"/>
    </location>
</feature>
<dbReference type="InterPro" id="IPR011009">
    <property type="entry name" value="Kinase-like_dom_sf"/>
</dbReference>
<feature type="compositionally biased region" description="Pro residues" evidence="1">
    <location>
        <begin position="7"/>
        <end position="18"/>
    </location>
</feature>
<dbReference type="RefSeq" id="WP_163459695.1">
    <property type="nucleotide sequence ID" value="NZ_JAAGOH010000043.1"/>
</dbReference>
<dbReference type="SUPFAM" id="SSF56112">
    <property type="entry name" value="Protein kinase-like (PK-like)"/>
    <property type="match status" value="1"/>
</dbReference>
<dbReference type="InterPro" id="IPR002575">
    <property type="entry name" value="Aminoglycoside_PTrfase"/>
</dbReference>
<evidence type="ECO:0000313" key="4">
    <source>
        <dbReference type="Proteomes" id="UP000484255"/>
    </source>
</evidence>
<dbReference type="PANTHER" id="PTHR47829:SF3">
    <property type="entry name" value="AMINOGLYCOSIDE PHOSPHOTRANSFERASE DOMAIN-CONTAINING PROTEIN"/>
    <property type="match status" value="1"/>
</dbReference>
<name>A0A7C9TNM0_9BURK</name>
<protein>
    <submittedName>
        <fullName evidence="3">Phosphotransferase</fullName>
    </submittedName>
</protein>
<reference evidence="3 4" key="1">
    <citation type="submission" date="2020-02" db="EMBL/GenBank/DDBJ databases">
        <title>Ideonella bacterium strain TBM-1.</title>
        <authorList>
            <person name="Chen W.-M."/>
        </authorList>
    </citation>
    <scope>NUCLEOTIDE SEQUENCE [LARGE SCALE GENOMIC DNA]</scope>
    <source>
        <strain evidence="3 4">TBM-1</strain>
    </source>
</reference>
<dbReference type="CDD" id="cd05154">
    <property type="entry name" value="ACAD10_11_N-like"/>
    <property type="match status" value="1"/>
</dbReference>
<dbReference type="Gene3D" id="3.90.1200.10">
    <property type="match status" value="1"/>
</dbReference>
<dbReference type="Gene3D" id="3.30.200.20">
    <property type="entry name" value="Phosphorylase Kinase, domain 1"/>
    <property type="match status" value="1"/>
</dbReference>
<dbReference type="InterPro" id="IPR052898">
    <property type="entry name" value="ACAD10-like"/>
</dbReference>
<evidence type="ECO:0000313" key="3">
    <source>
        <dbReference type="EMBL" id="NDY93665.1"/>
    </source>
</evidence>
<sequence length="380" mass="40694">MTELPSPASPDPAAPPARSPLALDREALHAWLRPRLPGCPDDPAALGLERLAGGQSNPTWLLRAGPAPDAPAWVLRAKPGPAASLLPSAHAIEREARVLRALAGTPVPVPAVRLESADESVIGGAFYVMDFVPGRIFRDASLPGLAAAERRAVHAEAVRVIAALHEVDVAAAGLHDFGRHGGFFERQLARWTRQYQASLTEEGPCEAMLRLIDWLPQHLPRRTDAQAVALTHGDYRLENLIFHPSRPQVLAVLDWELSTLGHPLSDLAYFCMAWHLPAGGALRGFARPGQNLGALGIPSQEETVGRYLARRGLAAQQAAVQADWPFYLAFNFFRLAAILQGIRRRVAEGTASSPTARETGAQASTVAALGWALARHGGAG</sequence>
<dbReference type="Proteomes" id="UP000484255">
    <property type="component" value="Unassembled WGS sequence"/>
</dbReference>
<dbReference type="GO" id="GO:0016740">
    <property type="term" value="F:transferase activity"/>
    <property type="evidence" value="ECO:0007669"/>
    <property type="project" value="UniProtKB-KW"/>
</dbReference>